<dbReference type="AlphaFoldDB" id="A0A1I5WAA7"/>
<sequence>MKNNCIRIVFIFFSCLVIGTLPNACIAQCDTCKPDCNTSIRALPKMWVSKESADKRKKQLMYAKQGDTSKYDRLKPTLYKESPTFFLSRDNLAFLLNKVKTISGSEGLRIYFAIFQKKGSNQNIHLPDGKLILLFTAAKPLRDCGNTFLIDTNGTIFTAGHMKSTYINKYIKDVLPSLTRTVDHNDSSNYYSAMLSDTRSIFYKKDRILQALDTEIIKTRIDLDKLAITISAYDTNGKKPTSYDGYTYKNRMILQFDYIRKDETTFYFEDLPSFCCRKCKLNEDESLKALIIDSEKALDNGHLCPANCPVP</sequence>
<name>A0A1I5WAA7_9BACT</name>
<keyword evidence="3" id="KW-1185">Reference proteome</keyword>
<accession>A0A1I5WAA7</accession>
<dbReference type="Proteomes" id="UP000199031">
    <property type="component" value="Unassembled WGS sequence"/>
</dbReference>
<dbReference type="RefSeq" id="WP_143075826.1">
    <property type="nucleotide sequence ID" value="NZ_FOXQ01000006.1"/>
</dbReference>
<reference evidence="2 3" key="1">
    <citation type="submission" date="2016-10" db="EMBL/GenBank/DDBJ databases">
        <authorList>
            <person name="de Groot N.N."/>
        </authorList>
    </citation>
    <scope>NUCLEOTIDE SEQUENCE [LARGE SCALE GENOMIC DNA]</scope>
    <source>
        <strain evidence="2 3">DSM 28286</strain>
    </source>
</reference>
<evidence type="ECO:0000313" key="2">
    <source>
        <dbReference type="EMBL" id="SFQ16673.1"/>
    </source>
</evidence>
<feature type="signal peptide" evidence="1">
    <location>
        <begin position="1"/>
        <end position="26"/>
    </location>
</feature>
<dbReference type="STRING" id="1465490.SAMN05444277_10658"/>
<evidence type="ECO:0000313" key="3">
    <source>
        <dbReference type="Proteomes" id="UP000199031"/>
    </source>
</evidence>
<feature type="chain" id="PRO_5011453697" evidence="1">
    <location>
        <begin position="27"/>
        <end position="311"/>
    </location>
</feature>
<dbReference type="EMBL" id="FOXQ01000006">
    <property type="protein sequence ID" value="SFQ16673.1"/>
    <property type="molecule type" value="Genomic_DNA"/>
</dbReference>
<gene>
    <name evidence="2" type="ORF">SAMN05444277_10658</name>
</gene>
<protein>
    <submittedName>
        <fullName evidence="2">Uncharacterized protein</fullName>
    </submittedName>
</protein>
<evidence type="ECO:0000256" key="1">
    <source>
        <dbReference type="SAM" id="SignalP"/>
    </source>
</evidence>
<organism evidence="2 3">
    <name type="scientific">Parafilimonas terrae</name>
    <dbReference type="NCBI Taxonomy" id="1465490"/>
    <lineage>
        <taxon>Bacteria</taxon>
        <taxon>Pseudomonadati</taxon>
        <taxon>Bacteroidota</taxon>
        <taxon>Chitinophagia</taxon>
        <taxon>Chitinophagales</taxon>
        <taxon>Chitinophagaceae</taxon>
        <taxon>Parafilimonas</taxon>
    </lineage>
</organism>
<keyword evidence="1" id="KW-0732">Signal</keyword>
<proteinExistence type="predicted"/>